<dbReference type="PANTHER" id="PTHR33434">
    <property type="entry name" value="DEGV DOMAIN-CONTAINING PROTEIN DR_1986-RELATED"/>
    <property type="match status" value="1"/>
</dbReference>
<dbReference type="AlphaFoldDB" id="A0A1G9E3Z8"/>
<dbReference type="PROSITE" id="PS51482">
    <property type="entry name" value="DEGV"/>
    <property type="match status" value="1"/>
</dbReference>
<accession>A0A1G9E3Z8</accession>
<reference evidence="3" key="1">
    <citation type="submission" date="2016-10" db="EMBL/GenBank/DDBJ databases">
        <authorList>
            <person name="Varghese N."/>
            <person name="Submissions S."/>
        </authorList>
    </citation>
    <scope>NUCLEOTIDE SEQUENCE [LARGE SCALE GENOMIC DNA]</scope>
    <source>
        <strain evidence="3">CGMCC 1.10658</strain>
    </source>
</reference>
<dbReference type="PANTHER" id="PTHR33434:SF2">
    <property type="entry name" value="FATTY ACID-BINDING PROTEIN TM_1468"/>
    <property type="match status" value="1"/>
</dbReference>
<dbReference type="Gene3D" id="3.40.50.10170">
    <property type="match status" value="1"/>
</dbReference>
<dbReference type="InterPro" id="IPR050270">
    <property type="entry name" value="DegV_domain_contain"/>
</dbReference>
<protein>
    <submittedName>
        <fullName evidence="2">EDD domain protein, DegV family</fullName>
    </submittedName>
</protein>
<dbReference type="Gene3D" id="3.30.1180.10">
    <property type="match status" value="1"/>
</dbReference>
<evidence type="ECO:0000313" key="3">
    <source>
        <dbReference type="Proteomes" id="UP000199305"/>
    </source>
</evidence>
<dbReference type="SUPFAM" id="SSF82549">
    <property type="entry name" value="DAK1/DegV-like"/>
    <property type="match status" value="1"/>
</dbReference>
<keyword evidence="3" id="KW-1185">Reference proteome</keyword>
<dbReference type="EMBL" id="FNFH01000007">
    <property type="protein sequence ID" value="SDK70851.1"/>
    <property type="molecule type" value="Genomic_DNA"/>
</dbReference>
<keyword evidence="1" id="KW-0446">Lipid-binding</keyword>
<evidence type="ECO:0000313" key="2">
    <source>
        <dbReference type="EMBL" id="SDK70851.1"/>
    </source>
</evidence>
<organism evidence="2 3">
    <name type="scientific">Microbulbifer yueqingensis</name>
    <dbReference type="NCBI Taxonomy" id="658219"/>
    <lineage>
        <taxon>Bacteria</taxon>
        <taxon>Pseudomonadati</taxon>
        <taxon>Pseudomonadota</taxon>
        <taxon>Gammaproteobacteria</taxon>
        <taxon>Cellvibrionales</taxon>
        <taxon>Microbulbiferaceae</taxon>
        <taxon>Microbulbifer</taxon>
    </lineage>
</organism>
<dbReference type="Proteomes" id="UP000199305">
    <property type="component" value="Unassembled WGS sequence"/>
</dbReference>
<gene>
    <name evidence="2" type="ORF">SAMN05216212_3010</name>
</gene>
<dbReference type="NCBIfam" id="TIGR00762">
    <property type="entry name" value="DegV"/>
    <property type="match status" value="1"/>
</dbReference>
<dbReference type="RefSeq" id="WP_091516214.1">
    <property type="nucleotide sequence ID" value="NZ_FNFH01000007.1"/>
</dbReference>
<dbReference type="OrthoDB" id="6190387at2"/>
<dbReference type="InterPro" id="IPR003797">
    <property type="entry name" value="DegV"/>
</dbReference>
<evidence type="ECO:0000256" key="1">
    <source>
        <dbReference type="ARBA" id="ARBA00023121"/>
    </source>
</evidence>
<proteinExistence type="predicted"/>
<name>A0A1G9E3Z8_9GAMM</name>
<dbReference type="GO" id="GO:0008289">
    <property type="term" value="F:lipid binding"/>
    <property type="evidence" value="ECO:0007669"/>
    <property type="project" value="UniProtKB-KW"/>
</dbReference>
<dbReference type="InterPro" id="IPR043168">
    <property type="entry name" value="DegV_C"/>
</dbReference>
<sequence>MVQLVVDSGCDLPDEFLRKFSIPVLPHTVSVGKDVFGDQRNPAQMAHFYTLSLVDRSHQIVTGPAPTPEIEGILQELVRKGQTDIVVQTINATNSPTYANALAAAENLAAGARGQSIRVHTVDTHSLFAGQGLLALYSLSLIRRGLDGSQVATRTEEFRRKVHGYAAIKDVYYVRARARSKNENSISWLKAMAARLLKLNPILSMHHEGSTVTDTVRGYDRCTERLFRLAADKIRGGELLMPSVMVSIAGKITDLDKVPGFEALQKAADEHDVKIYKSVMSLSGGINLGPGTVSLALASDQP</sequence>
<dbReference type="Pfam" id="PF02645">
    <property type="entry name" value="DegV"/>
    <property type="match status" value="1"/>
</dbReference>